<dbReference type="EMBL" id="FOCG01000001">
    <property type="protein sequence ID" value="SEM45625.1"/>
    <property type="molecule type" value="Genomic_DNA"/>
</dbReference>
<proteinExistence type="predicted"/>
<organism evidence="1 2">
    <name type="scientific">Hydrogenoanaerobacterium saccharovorans</name>
    <dbReference type="NCBI Taxonomy" id="474960"/>
    <lineage>
        <taxon>Bacteria</taxon>
        <taxon>Bacillati</taxon>
        <taxon>Bacillota</taxon>
        <taxon>Clostridia</taxon>
        <taxon>Eubacteriales</taxon>
        <taxon>Oscillospiraceae</taxon>
        <taxon>Hydrogenoanaerobacterium</taxon>
    </lineage>
</organism>
<keyword evidence="2" id="KW-1185">Reference proteome</keyword>
<sequence length="115" mass="12805">MGAVCQRVDDMALSEQIQNDLGIFFNDADFGTWHTVAGRRLLVIVDTEQAKQDGLKDLNGNYNGDITVFAKQADLQGLRLEPEQAIIFDNAQYVIANVNPIDGIVELNLQQVRSR</sequence>
<dbReference type="Proteomes" id="UP000199158">
    <property type="component" value="Unassembled WGS sequence"/>
</dbReference>
<gene>
    <name evidence="1" type="ORF">SAMN05216180_0052</name>
</gene>
<dbReference type="STRING" id="474960.SAMN05216180_0052"/>
<dbReference type="AlphaFoldDB" id="A0A1H7YI24"/>
<protein>
    <submittedName>
        <fullName evidence="1">Uncharacterized protein</fullName>
    </submittedName>
</protein>
<evidence type="ECO:0000313" key="2">
    <source>
        <dbReference type="Proteomes" id="UP000199158"/>
    </source>
</evidence>
<name>A0A1H7YI24_9FIRM</name>
<reference evidence="1 2" key="1">
    <citation type="submission" date="2016-10" db="EMBL/GenBank/DDBJ databases">
        <authorList>
            <person name="de Groot N.N."/>
        </authorList>
    </citation>
    <scope>NUCLEOTIDE SEQUENCE [LARGE SCALE GENOMIC DNA]</scope>
    <source>
        <strain evidence="1 2">CGMCC 1.5070</strain>
    </source>
</reference>
<accession>A0A1H7YI24</accession>
<evidence type="ECO:0000313" key="1">
    <source>
        <dbReference type="EMBL" id="SEM45625.1"/>
    </source>
</evidence>